<comment type="caution">
    <text evidence="3">The sequence shown here is derived from an EMBL/GenBank/DDBJ whole genome shotgun (WGS) entry which is preliminary data.</text>
</comment>
<dbReference type="Proteomes" id="UP000241440">
    <property type="component" value="Unassembled WGS sequence"/>
</dbReference>
<dbReference type="Gene3D" id="3.10.450.40">
    <property type="match status" value="1"/>
</dbReference>
<organism evidence="3 4">
    <name type="scientific">Photobacterium angustum</name>
    <dbReference type="NCBI Taxonomy" id="661"/>
    <lineage>
        <taxon>Bacteria</taxon>
        <taxon>Pseudomonadati</taxon>
        <taxon>Pseudomonadota</taxon>
        <taxon>Gammaproteobacteria</taxon>
        <taxon>Vibrionales</taxon>
        <taxon>Vibrionaceae</taxon>
        <taxon>Photobacterium</taxon>
    </lineage>
</organism>
<reference evidence="3 4" key="1">
    <citation type="submission" date="2018-01" db="EMBL/GenBank/DDBJ databases">
        <title>Whole genome sequencing of Histamine producing bacteria.</title>
        <authorList>
            <person name="Butler K."/>
        </authorList>
    </citation>
    <scope>NUCLEOTIDE SEQUENCE [LARGE SCALE GENOMIC DNA]</scope>
    <source>
        <strain evidence="3 4">A2-1</strain>
    </source>
</reference>
<feature type="chain" id="PRO_5032362884" evidence="1">
    <location>
        <begin position="23"/>
        <end position="110"/>
    </location>
</feature>
<keyword evidence="1" id="KW-0732">Signal</keyword>
<evidence type="ECO:0000259" key="2">
    <source>
        <dbReference type="Pfam" id="PF03413"/>
    </source>
</evidence>
<dbReference type="RefSeq" id="WP_045130715.1">
    <property type="nucleotide sequence ID" value="NZ_JZSS01000012.1"/>
</dbReference>
<dbReference type="InterPro" id="IPR025711">
    <property type="entry name" value="PepSY"/>
</dbReference>
<sequence>MKKYIVLATLVFFGAFSAFINAASNNEMISESEAIKAALHSINVEVLGIRHDEPDSQWDVFIRHNDKAYEVEVNALTGEIVTKEEETLAEIQAELSGELSHEGVAGDVDK</sequence>
<gene>
    <name evidence="3" type="ORF">C0W41_04375</name>
</gene>
<dbReference type="GeneID" id="61227675"/>
<feature type="signal peptide" evidence="1">
    <location>
        <begin position="1"/>
        <end position="22"/>
    </location>
</feature>
<dbReference type="Pfam" id="PF03413">
    <property type="entry name" value="PepSY"/>
    <property type="match status" value="1"/>
</dbReference>
<proteinExistence type="predicted"/>
<evidence type="ECO:0000313" key="4">
    <source>
        <dbReference type="Proteomes" id="UP000241440"/>
    </source>
</evidence>
<protein>
    <submittedName>
        <fullName evidence="3">Peptidase</fullName>
    </submittedName>
</protein>
<evidence type="ECO:0000256" key="1">
    <source>
        <dbReference type="SAM" id="SignalP"/>
    </source>
</evidence>
<accession>A0A855SLC8</accession>
<dbReference type="EMBL" id="PYOY01000001">
    <property type="protein sequence ID" value="PSX10039.1"/>
    <property type="molecule type" value="Genomic_DNA"/>
</dbReference>
<feature type="domain" description="PepSY" evidence="2">
    <location>
        <begin position="29"/>
        <end position="82"/>
    </location>
</feature>
<name>A0A855SLC8_PHOAN</name>
<evidence type="ECO:0000313" key="3">
    <source>
        <dbReference type="EMBL" id="PSX10039.1"/>
    </source>
</evidence>
<dbReference type="AlphaFoldDB" id="A0A855SLC8"/>